<dbReference type="SFLD" id="SFLDG01129">
    <property type="entry name" value="C1.5:_HAD__Beta-PGM__Phosphata"/>
    <property type="match status" value="1"/>
</dbReference>
<keyword evidence="2" id="KW-1185">Reference proteome</keyword>
<dbReference type="Gene3D" id="3.40.50.1000">
    <property type="entry name" value="HAD superfamily/HAD-like"/>
    <property type="match status" value="1"/>
</dbReference>
<dbReference type="PANTHER" id="PTHR12725:SF117">
    <property type="entry name" value="HALOACID DEHALOGENASE-LIKE HYDROLASE"/>
    <property type="match status" value="1"/>
</dbReference>
<dbReference type="InterPro" id="IPR010237">
    <property type="entry name" value="Pyr-5-nucltdase"/>
</dbReference>
<comment type="caution">
    <text evidence="1">The sequence shown here is derived from an EMBL/GenBank/DDBJ whole genome shotgun (WGS) entry which is preliminary data.</text>
</comment>
<sequence length="232" mass="26420">MKKQSSLVWLFDLDNTLHNASHAIFPAINRNMNAYIADVLGDGTNPADEATVNAVRQDYYQRYGVTMLGMVRHHGVKAEEFLQAAHAFDDLRAMIRAQRGLVRILRRLPGKKILFTNAPKDYSQRVMRHLKLHRHFDAHISVEQMRVHGKLQPKPSRPFLHKLLAMNRLSAKQCVLVEDSLDNLRAAKSVGLRTVLIKGYTPVHLHQRPAACVDLSTTSVLGLSQRYRQFLV</sequence>
<gene>
    <name evidence="1" type="ORF">H8K32_11610</name>
</gene>
<dbReference type="RefSeq" id="WP_186912702.1">
    <property type="nucleotide sequence ID" value="NZ_JACOFV010000010.1"/>
</dbReference>
<dbReference type="SFLD" id="SFLDS00003">
    <property type="entry name" value="Haloacid_Dehalogenase"/>
    <property type="match status" value="1"/>
</dbReference>
<dbReference type="AlphaFoldDB" id="A0A923HGU4"/>
<dbReference type="NCBIfam" id="TIGR01509">
    <property type="entry name" value="HAD-SF-IA-v3"/>
    <property type="match status" value="1"/>
</dbReference>
<evidence type="ECO:0000313" key="2">
    <source>
        <dbReference type="Proteomes" id="UP000634011"/>
    </source>
</evidence>
<reference evidence="1" key="1">
    <citation type="submission" date="2020-08" db="EMBL/GenBank/DDBJ databases">
        <title>Novel species isolated from subtropical streams in China.</title>
        <authorList>
            <person name="Lu H."/>
        </authorList>
    </citation>
    <scope>NUCLEOTIDE SEQUENCE</scope>
    <source>
        <strain evidence="1">KACC 12607</strain>
    </source>
</reference>
<name>A0A923HGU4_9BURK</name>
<dbReference type="NCBIfam" id="TIGR01993">
    <property type="entry name" value="Pyr-5-nucltdase"/>
    <property type="match status" value="1"/>
</dbReference>
<dbReference type="PANTHER" id="PTHR12725">
    <property type="entry name" value="HALOACID DEHALOGENASE-LIKE HYDROLASE"/>
    <property type="match status" value="1"/>
</dbReference>
<dbReference type="Gene3D" id="1.10.150.450">
    <property type="match status" value="1"/>
</dbReference>
<proteinExistence type="predicted"/>
<dbReference type="InterPro" id="IPR036412">
    <property type="entry name" value="HAD-like_sf"/>
</dbReference>
<dbReference type="Pfam" id="PF00702">
    <property type="entry name" value="Hydrolase"/>
    <property type="match status" value="1"/>
</dbReference>
<protein>
    <submittedName>
        <fullName evidence="1">Pyrimidine 5'-nucleotidase</fullName>
    </submittedName>
</protein>
<dbReference type="EMBL" id="JACOFV010000010">
    <property type="protein sequence ID" value="MBC3862750.1"/>
    <property type="molecule type" value="Genomic_DNA"/>
</dbReference>
<dbReference type="SUPFAM" id="SSF56784">
    <property type="entry name" value="HAD-like"/>
    <property type="match status" value="1"/>
</dbReference>
<dbReference type="InterPro" id="IPR023214">
    <property type="entry name" value="HAD_sf"/>
</dbReference>
<evidence type="ECO:0000313" key="1">
    <source>
        <dbReference type="EMBL" id="MBC3862750.1"/>
    </source>
</evidence>
<dbReference type="InterPro" id="IPR006439">
    <property type="entry name" value="HAD-SF_hydro_IA"/>
</dbReference>
<accession>A0A923HGU4</accession>
<dbReference type="Proteomes" id="UP000634011">
    <property type="component" value="Unassembled WGS sequence"/>
</dbReference>
<dbReference type="SFLD" id="SFLDG01132">
    <property type="entry name" value="C1.5.3:_5'-Nucleotidase_Like"/>
    <property type="match status" value="1"/>
</dbReference>
<organism evidence="1 2">
    <name type="scientific">Undibacterium jejuense</name>
    <dbReference type="NCBI Taxonomy" id="1344949"/>
    <lineage>
        <taxon>Bacteria</taxon>
        <taxon>Pseudomonadati</taxon>
        <taxon>Pseudomonadota</taxon>
        <taxon>Betaproteobacteria</taxon>
        <taxon>Burkholderiales</taxon>
        <taxon>Oxalobacteraceae</taxon>
        <taxon>Undibacterium</taxon>
    </lineage>
</organism>